<accession>A0A8G2F4J4</accession>
<dbReference type="InterPro" id="IPR030678">
    <property type="entry name" value="Peptide/Ni-bd"/>
</dbReference>
<dbReference type="Proteomes" id="UP000198615">
    <property type="component" value="Unassembled WGS sequence"/>
</dbReference>
<dbReference type="PANTHER" id="PTHR30290:SF64">
    <property type="entry name" value="ABC TRANSPORTER PERIPLASMIC BINDING PROTEIN"/>
    <property type="match status" value="1"/>
</dbReference>
<dbReference type="GO" id="GO:0043190">
    <property type="term" value="C:ATP-binding cassette (ABC) transporter complex"/>
    <property type="evidence" value="ECO:0007669"/>
    <property type="project" value="InterPro"/>
</dbReference>
<dbReference type="PIRSF" id="PIRSF002741">
    <property type="entry name" value="MppA"/>
    <property type="match status" value="1"/>
</dbReference>
<dbReference type="InterPro" id="IPR039424">
    <property type="entry name" value="SBP_5"/>
</dbReference>
<organism evidence="6 7">
    <name type="scientific">Thalassobaculum litoreum DSM 18839</name>
    <dbReference type="NCBI Taxonomy" id="1123362"/>
    <lineage>
        <taxon>Bacteria</taxon>
        <taxon>Pseudomonadati</taxon>
        <taxon>Pseudomonadota</taxon>
        <taxon>Alphaproteobacteria</taxon>
        <taxon>Rhodospirillales</taxon>
        <taxon>Thalassobaculaceae</taxon>
        <taxon>Thalassobaculum</taxon>
    </lineage>
</organism>
<evidence type="ECO:0000259" key="5">
    <source>
        <dbReference type="Pfam" id="PF00496"/>
    </source>
</evidence>
<dbReference type="AlphaFoldDB" id="A0A8G2F4J4"/>
<dbReference type="Gene3D" id="3.40.190.10">
    <property type="entry name" value="Periplasmic binding protein-like II"/>
    <property type="match status" value="1"/>
</dbReference>
<feature type="domain" description="Solute-binding protein family 5" evidence="5">
    <location>
        <begin position="111"/>
        <end position="517"/>
    </location>
</feature>
<evidence type="ECO:0000256" key="4">
    <source>
        <dbReference type="SAM" id="SignalP"/>
    </source>
</evidence>
<sequence length="618" mass="69328">MTIARFAAIPLAILAALAGPSAPPAAAQDYTAAPRHGIAIHGDLKYGPDFEHLDYVNPDAPRGGLLTMESSGTFDSFNPFIIRGTPAAGIGLIYDTLLEATFDEASSEYARLAESVEMPEDRSWVAFNLNPAARWHDGEPVTAEDVVWTFTMLVEKGAPFYAAYYGDVEAVEAVSERRVLFRFKDGVVNRELPVILGQLYVLPKHWWADRDFSAPLSEAPLGSGPYKVADFEFGRSETYERVEDYWGDGVPVMVGRYNWGTVRYEYFRDRDVATEAFKAGAFDFRQENSSKRWATAYDFPARDAGMVVKEELPHERGSGMQGFVMNIRRPVFADRAVRHAVNLAFDFEWTNKALLYDAYTRTESYFANTDLASSGLPSEAELELLEPLRDQIPPEVFTEEFHIPATDGSGNNRGNLREGLEILREAGWSLQDGVMKNADGTALEFEILLGSAASERFTLPFAKNLERLGIKATVRTVDPVQYQNRLRDFDFDMTIGVFPQSLSPGNEQVDFWGSSRASQPGSRNIIGIADPAVDALVRQVVTAKDRDALITATRALDRVLLWNYYLVPHFHSRTDKIVYWNRFGRPDTKPTLTTGFTDTWWVDPEKDAAVRKWKRNAN</sequence>
<feature type="chain" id="PRO_5034091796" evidence="4">
    <location>
        <begin position="28"/>
        <end position="618"/>
    </location>
</feature>
<dbReference type="SUPFAM" id="SSF53850">
    <property type="entry name" value="Periplasmic binding protein-like II"/>
    <property type="match status" value="1"/>
</dbReference>
<dbReference type="EMBL" id="FNBW01000012">
    <property type="protein sequence ID" value="SDG21091.1"/>
    <property type="molecule type" value="Genomic_DNA"/>
</dbReference>
<proteinExistence type="inferred from homology"/>
<dbReference type="Pfam" id="PF00496">
    <property type="entry name" value="SBP_bac_5"/>
    <property type="match status" value="1"/>
</dbReference>
<reference evidence="6 7" key="1">
    <citation type="submission" date="2016-10" db="EMBL/GenBank/DDBJ databases">
        <authorList>
            <person name="Varghese N."/>
            <person name="Submissions S."/>
        </authorList>
    </citation>
    <scope>NUCLEOTIDE SEQUENCE [LARGE SCALE GENOMIC DNA]</scope>
    <source>
        <strain evidence="6 7">DSM 18839</strain>
    </source>
</reference>
<evidence type="ECO:0000256" key="2">
    <source>
        <dbReference type="ARBA" id="ARBA00005695"/>
    </source>
</evidence>
<feature type="signal peptide" evidence="4">
    <location>
        <begin position="1"/>
        <end position="27"/>
    </location>
</feature>
<gene>
    <name evidence="6" type="ORF">SAMN05660686_03686</name>
</gene>
<keyword evidence="7" id="KW-1185">Reference proteome</keyword>
<dbReference type="Gene3D" id="3.10.105.10">
    <property type="entry name" value="Dipeptide-binding Protein, Domain 3"/>
    <property type="match status" value="1"/>
</dbReference>
<dbReference type="FunFam" id="3.10.105.10:FF:000005">
    <property type="entry name" value="ABC transporter substrate-binding protein"/>
    <property type="match status" value="1"/>
</dbReference>
<evidence type="ECO:0000313" key="6">
    <source>
        <dbReference type="EMBL" id="SDG21091.1"/>
    </source>
</evidence>
<dbReference type="RefSeq" id="WP_093152622.1">
    <property type="nucleotide sequence ID" value="NZ_FNBW01000012.1"/>
</dbReference>
<dbReference type="GO" id="GO:0030288">
    <property type="term" value="C:outer membrane-bounded periplasmic space"/>
    <property type="evidence" value="ECO:0007669"/>
    <property type="project" value="TreeGrafter"/>
</dbReference>
<dbReference type="GO" id="GO:1904680">
    <property type="term" value="F:peptide transmembrane transporter activity"/>
    <property type="evidence" value="ECO:0007669"/>
    <property type="project" value="TreeGrafter"/>
</dbReference>
<dbReference type="OrthoDB" id="9803988at2"/>
<dbReference type="CDD" id="cd08497">
    <property type="entry name" value="MbnE-like"/>
    <property type="match status" value="1"/>
</dbReference>
<dbReference type="InterPro" id="IPR000914">
    <property type="entry name" value="SBP_5_dom"/>
</dbReference>
<dbReference type="GO" id="GO:0015833">
    <property type="term" value="P:peptide transport"/>
    <property type="evidence" value="ECO:0007669"/>
    <property type="project" value="TreeGrafter"/>
</dbReference>
<evidence type="ECO:0000256" key="3">
    <source>
        <dbReference type="ARBA" id="ARBA00022729"/>
    </source>
</evidence>
<evidence type="ECO:0000313" key="7">
    <source>
        <dbReference type="Proteomes" id="UP000198615"/>
    </source>
</evidence>
<dbReference type="PANTHER" id="PTHR30290">
    <property type="entry name" value="PERIPLASMIC BINDING COMPONENT OF ABC TRANSPORTER"/>
    <property type="match status" value="1"/>
</dbReference>
<comment type="caution">
    <text evidence="6">The sequence shown here is derived from an EMBL/GenBank/DDBJ whole genome shotgun (WGS) entry which is preliminary data.</text>
</comment>
<dbReference type="GO" id="GO:0042884">
    <property type="term" value="P:microcin transport"/>
    <property type="evidence" value="ECO:0007669"/>
    <property type="project" value="TreeGrafter"/>
</dbReference>
<keyword evidence="3 4" id="KW-0732">Signal</keyword>
<evidence type="ECO:0000256" key="1">
    <source>
        <dbReference type="ARBA" id="ARBA00004418"/>
    </source>
</evidence>
<comment type="similarity">
    <text evidence="2">Belongs to the bacterial solute-binding protein 5 family.</text>
</comment>
<name>A0A8G2F4J4_9PROT</name>
<protein>
    <submittedName>
        <fullName evidence="6">Microcin C transport system substrate-binding protein</fullName>
    </submittedName>
</protein>
<comment type="subcellular location">
    <subcellularLocation>
        <location evidence="1">Periplasm</location>
    </subcellularLocation>
</comment>